<keyword evidence="4" id="KW-1185">Reference proteome</keyword>
<dbReference type="SUPFAM" id="SSF54427">
    <property type="entry name" value="NTF2-like"/>
    <property type="match status" value="1"/>
</dbReference>
<dbReference type="RefSeq" id="WP_221030368.1">
    <property type="nucleotide sequence ID" value="NZ_CP139781.1"/>
</dbReference>
<gene>
    <name evidence="3" type="ORF">K1X11_021855</name>
</gene>
<keyword evidence="2" id="KW-0732">Signal</keyword>
<organism evidence="3 4">
    <name type="scientific">Actomonas aquatica</name>
    <dbReference type="NCBI Taxonomy" id="2866162"/>
    <lineage>
        <taxon>Bacteria</taxon>
        <taxon>Pseudomonadati</taxon>
        <taxon>Verrucomicrobiota</taxon>
        <taxon>Opitutia</taxon>
        <taxon>Opitutales</taxon>
        <taxon>Opitutaceae</taxon>
        <taxon>Actomonas</taxon>
    </lineage>
</organism>
<feature type="signal peptide" evidence="2">
    <location>
        <begin position="1"/>
        <end position="20"/>
    </location>
</feature>
<accession>A0ABZ1C7Q2</accession>
<evidence type="ECO:0000313" key="4">
    <source>
        <dbReference type="Proteomes" id="UP000738431"/>
    </source>
</evidence>
<dbReference type="InterPro" id="IPR032710">
    <property type="entry name" value="NTF2-like_dom_sf"/>
</dbReference>
<evidence type="ECO:0008006" key="5">
    <source>
        <dbReference type="Google" id="ProtNLM"/>
    </source>
</evidence>
<dbReference type="EMBL" id="CP139781">
    <property type="protein sequence ID" value="WRQ87468.1"/>
    <property type="molecule type" value="Genomic_DNA"/>
</dbReference>
<protein>
    <recommendedName>
        <fullName evidence="5">DUF4440 domain-containing protein</fullName>
    </recommendedName>
</protein>
<feature type="compositionally biased region" description="Polar residues" evidence="1">
    <location>
        <begin position="145"/>
        <end position="154"/>
    </location>
</feature>
<sequence>MKIATSRSLCFFGISLVAMFVSGCNRHVATESQGWNYPGAKLVDSETIDSTPGATRTSYQTTDDPEVVQDYYLRQFAGPDWQLNNLQTNRISRNGIHSGGMSGLSSDEDQFMQINILRDGSSETLIVVTHVPDLPAVREARRPSTEQVEPSSAESLIPDLPSEPPSHGWPSLGRIIQLINARDAEGLHTMGSEEFQRQNPVQFLKPALERLHIESERTLLTAIDNEDVGMVVYRAELTTDGRWSQLTGVMFWSREDGTWRFHNLPFLSHEGALPSIVTKALRPQ</sequence>
<evidence type="ECO:0000313" key="3">
    <source>
        <dbReference type="EMBL" id="WRQ87468.1"/>
    </source>
</evidence>
<name>A0ABZ1C7Q2_9BACT</name>
<reference evidence="3 4" key="1">
    <citation type="submission" date="2023-12" db="EMBL/GenBank/DDBJ databases">
        <title>Description of an unclassified Opitutus bacterium of Verrucomicrobiota.</title>
        <authorList>
            <person name="Zhang D.-F."/>
        </authorList>
    </citation>
    <scope>NUCLEOTIDE SEQUENCE [LARGE SCALE GENOMIC DNA]</scope>
    <source>
        <strain evidence="3 4">WL0086</strain>
    </source>
</reference>
<evidence type="ECO:0000256" key="1">
    <source>
        <dbReference type="SAM" id="MobiDB-lite"/>
    </source>
</evidence>
<dbReference type="PROSITE" id="PS51257">
    <property type="entry name" value="PROKAR_LIPOPROTEIN"/>
    <property type="match status" value="1"/>
</dbReference>
<evidence type="ECO:0000256" key="2">
    <source>
        <dbReference type="SAM" id="SignalP"/>
    </source>
</evidence>
<feature type="region of interest" description="Disordered" evidence="1">
    <location>
        <begin position="139"/>
        <end position="164"/>
    </location>
</feature>
<feature type="chain" id="PRO_5046291050" description="DUF4440 domain-containing protein" evidence="2">
    <location>
        <begin position="21"/>
        <end position="284"/>
    </location>
</feature>
<dbReference type="Proteomes" id="UP000738431">
    <property type="component" value="Chromosome"/>
</dbReference>
<proteinExistence type="predicted"/>